<protein>
    <recommendedName>
        <fullName evidence="4">Integrase</fullName>
    </recommendedName>
</protein>
<dbReference type="InterPro" id="IPR013762">
    <property type="entry name" value="Integrase-like_cat_sf"/>
</dbReference>
<organism evidence="2 3">
    <name type="scientific">Corynebacterium intestinale</name>
    <dbReference type="NCBI Taxonomy" id="2943492"/>
    <lineage>
        <taxon>Bacteria</taxon>
        <taxon>Bacillati</taxon>
        <taxon>Actinomycetota</taxon>
        <taxon>Actinomycetes</taxon>
        <taxon>Mycobacteriales</taxon>
        <taxon>Corynebacteriaceae</taxon>
        <taxon>Corynebacterium</taxon>
    </lineage>
</organism>
<comment type="caution">
    <text evidence="2">The sequence shown here is derived from an EMBL/GenBank/DDBJ whole genome shotgun (WGS) entry which is preliminary data.</text>
</comment>
<name>A0ABT0T735_9CORY</name>
<evidence type="ECO:0008006" key="4">
    <source>
        <dbReference type="Google" id="ProtNLM"/>
    </source>
</evidence>
<dbReference type="Proteomes" id="UP001203579">
    <property type="component" value="Unassembled WGS sequence"/>
</dbReference>
<dbReference type="InterPro" id="IPR011010">
    <property type="entry name" value="DNA_brk_join_enz"/>
</dbReference>
<proteinExistence type="predicted"/>
<accession>A0ABT0T735</accession>
<gene>
    <name evidence="2" type="ORF">M5J06_01895</name>
</gene>
<keyword evidence="3" id="KW-1185">Reference proteome</keyword>
<dbReference type="SUPFAM" id="SSF56349">
    <property type="entry name" value="DNA breaking-rejoining enzymes"/>
    <property type="match status" value="1"/>
</dbReference>
<evidence type="ECO:0000313" key="2">
    <source>
        <dbReference type="EMBL" id="MCL8492894.1"/>
    </source>
</evidence>
<dbReference type="EMBL" id="JAMKFF010000001">
    <property type="protein sequence ID" value="MCL8492894.1"/>
    <property type="molecule type" value="Genomic_DNA"/>
</dbReference>
<evidence type="ECO:0000313" key="3">
    <source>
        <dbReference type="Proteomes" id="UP001203579"/>
    </source>
</evidence>
<keyword evidence="1" id="KW-0233">DNA recombination</keyword>
<dbReference type="Gene3D" id="1.10.443.10">
    <property type="entry name" value="Intergrase catalytic core"/>
    <property type="match status" value="1"/>
</dbReference>
<evidence type="ECO:0000256" key="1">
    <source>
        <dbReference type="ARBA" id="ARBA00023172"/>
    </source>
</evidence>
<sequence length="288" mass="32183">MSTTPIPDFVAQLLSHPDLSPDSQDSLFLTDLVTWAVEKQGYELAVEYVLDWDIINAYAESLIPAYASGTAQRRRARLRAIARIVNPSFSEPTARTPVKPTSVPQPYTPAEIEQIEVWMNYAANAATNVLNKQLMVSLCLGAGLRAKEASYLTWAQVYVDETGVMLLDVTGRDVPVRQRYAEPFIHGKNQYRPEQYVLAPDSVKADRSNIASNFSTMYHSKGLAPKPARLRVTWIQHFMNAGVNDELICLAAGTTTLRRYSSLRADVEYSPATIRSWFHGSDRGLRSV</sequence>
<reference evidence="2 3" key="1">
    <citation type="submission" date="2022-05" db="EMBL/GenBank/DDBJ databases">
        <title>Corynebacterium sp. B5-R-101 sp. nov., isolated from human feces.</title>
        <authorList>
            <person name="Shamsuzzaman M."/>
            <person name="Dahal R.H."/>
        </authorList>
    </citation>
    <scope>NUCLEOTIDE SEQUENCE [LARGE SCALE GENOMIC DNA]</scope>
    <source>
        <strain evidence="2 3">B5-R-101</strain>
    </source>
</reference>
<dbReference type="RefSeq" id="WP_250223827.1">
    <property type="nucleotide sequence ID" value="NZ_JAMFTR010000001.1"/>
</dbReference>